<feature type="domain" description="Acylamino-acid-releasing enzyme N-terminal" evidence="4">
    <location>
        <begin position="5"/>
        <end position="42"/>
    </location>
</feature>
<evidence type="ECO:0000256" key="3">
    <source>
        <dbReference type="SAM" id="MobiDB-lite"/>
    </source>
</evidence>
<protein>
    <recommendedName>
        <fullName evidence="4">Acylamino-acid-releasing enzyme N-terminal domain-containing protein</fullName>
    </recommendedName>
</protein>
<gene>
    <name evidence="5" type="ORF">V8G54_006447</name>
</gene>
<feature type="domain" description="Acylamino-acid-releasing enzyme N-terminal" evidence="4">
    <location>
        <begin position="53"/>
        <end position="144"/>
    </location>
</feature>
<dbReference type="InterPro" id="IPR045550">
    <property type="entry name" value="AARE_N"/>
</dbReference>
<dbReference type="GO" id="GO:0004252">
    <property type="term" value="F:serine-type endopeptidase activity"/>
    <property type="evidence" value="ECO:0007669"/>
    <property type="project" value="TreeGrafter"/>
</dbReference>
<dbReference type="PANTHER" id="PTHR42776">
    <property type="entry name" value="SERINE PEPTIDASE S9 FAMILY MEMBER"/>
    <property type="match status" value="1"/>
</dbReference>
<evidence type="ECO:0000259" key="4">
    <source>
        <dbReference type="Pfam" id="PF19283"/>
    </source>
</evidence>
<organism evidence="5 6">
    <name type="scientific">Vigna mungo</name>
    <name type="common">Black gram</name>
    <name type="synonym">Phaseolus mungo</name>
    <dbReference type="NCBI Taxonomy" id="3915"/>
    <lineage>
        <taxon>Eukaryota</taxon>
        <taxon>Viridiplantae</taxon>
        <taxon>Streptophyta</taxon>
        <taxon>Embryophyta</taxon>
        <taxon>Tracheophyta</taxon>
        <taxon>Spermatophyta</taxon>
        <taxon>Magnoliopsida</taxon>
        <taxon>eudicotyledons</taxon>
        <taxon>Gunneridae</taxon>
        <taxon>Pentapetalae</taxon>
        <taxon>rosids</taxon>
        <taxon>fabids</taxon>
        <taxon>Fabales</taxon>
        <taxon>Fabaceae</taxon>
        <taxon>Papilionoideae</taxon>
        <taxon>50 kb inversion clade</taxon>
        <taxon>NPAAA clade</taxon>
        <taxon>indigoferoid/millettioid clade</taxon>
        <taxon>Phaseoleae</taxon>
        <taxon>Vigna</taxon>
    </lineage>
</organism>
<dbReference type="Pfam" id="PF19283">
    <property type="entry name" value="APEH_N"/>
    <property type="match status" value="2"/>
</dbReference>
<accession>A0AAQ3NZZ8</accession>
<feature type="region of interest" description="Disordered" evidence="3">
    <location>
        <begin position="123"/>
        <end position="145"/>
    </location>
</feature>
<reference evidence="5 6" key="1">
    <citation type="journal article" date="2023" name="Life. Sci Alliance">
        <title>Evolutionary insights into 3D genome organization and epigenetic landscape of Vigna mungo.</title>
        <authorList>
            <person name="Junaid A."/>
            <person name="Singh B."/>
            <person name="Bhatia S."/>
        </authorList>
    </citation>
    <scope>NUCLEOTIDE SEQUENCE [LARGE SCALE GENOMIC DNA]</scope>
    <source>
        <strain evidence="5">Urdbean</strain>
    </source>
</reference>
<dbReference type="AlphaFoldDB" id="A0AAQ3NZZ8"/>
<dbReference type="EMBL" id="CP144699">
    <property type="protein sequence ID" value="WVZ19125.1"/>
    <property type="molecule type" value="Genomic_DNA"/>
</dbReference>
<keyword evidence="6" id="KW-1185">Reference proteome</keyword>
<comment type="similarity">
    <text evidence="1">Belongs to the peptidase S9C family.</text>
</comment>
<evidence type="ECO:0000313" key="6">
    <source>
        <dbReference type="Proteomes" id="UP001374535"/>
    </source>
</evidence>
<sequence length="145" mass="16512">MDDENQATKQEYAFHSDLLHQFTVIPSVDKAWIFNSRVGSLSHRIERSRHGLSPFASKLLIVRNPENEGSCRFEIWSSSQLEKEFHVPQSKHGSMYTDEWFEGISWNLNETCIVYTAEEPTPAKPTFNDLGGFQKLSSSDKDGGT</sequence>
<keyword evidence="2" id="KW-0378">Hydrolase</keyword>
<name>A0AAQ3NZZ8_VIGMU</name>
<evidence type="ECO:0000313" key="5">
    <source>
        <dbReference type="EMBL" id="WVZ19125.1"/>
    </source>
</evidence>
<dbReference type="Proteomes" id="UP001374535">
    <property type="component" value="Chromosome 2"/>
</dbReference>
<evidence type="ECO:0000256" key="2">
    <source>
        <dbReference type="ARBA" id="ARBA00022801"/>
    </source>
</evidence>
<proteinExistence type="inferred from homology"/>
<dbReference type="PANTHER" id="PTHR42776:SF4">
    <property type="entry name" value="ACYLAMINO-ACID-RELEASING ENZYME"/>
    <property type="match status" value="1"/>
</dbReference>
<evidence type="ECO:0000256" key="1">
    <source>
        <dbReference type="ARBA" id="ARBA00010040"/>
    </source>
</evidence>